<evidence type="ECO:0000313" key="19">
    <source>
        <dbReference type="EMBL" id="WAN63085.1"/>
    </source>
</evidence>
<dbReference type="CDD" id="cd08966">
    <property type="entry name" value="EcFpg-like_N"/>
    <property type="match status" value="1"/>
</dbReference>
<sequence>MKISEKMPELPEVEITICNLRKKIIDSRIEKIEIFHQPSLQSIHNLDNLEQKTFLDIQRKGKFLLFFLSSDWVLVGHFRMEGKIYIHTLEECKTIHKYENFRIFLNNNKIFRYYDFRKFGRFYLYKKETYLEESGLNQLAQDPFSIEALTLFNKIHKKKTVIKKILLDQRVISGIGNIYASEILFLAKIHPETKTDSLTLKQVEIIISIAQKILKNAISYGGTSISSFEALGVKGSYQNQLLVYKKDKENCSLCKNKINKIKIGGRSSYFCSRCQKHN</sequence>
<evidence type="ECO:0000256" key="1">
    <source>
        <dbReference type="ARBA" id="ARBA00001668"/>
    </source>
</evidence>
<organism evidence="19 20">
    <name type="scientific">Candidatus Phytoplasma rubi</name>
    <dbReference type="NCBI Taxonomy" id="399025"/>
    <lineage>
        <taxon>Bacteria</taxon>
        <taxon>Bacillati</taxon>
        <taxon>Mycoplasmatota</taxon>
        <taxon>Mollicutes</taxon>
        <taxon>Acholeplasmatales</taxon>
        <taxon>Acholeplasmataceae</taxon>
        <taxon>Candidatus Phytoplasma</taxon>
        <taxon>16SrV (Elm yellows group)</taxon>
    </lineage>
</organism>
<proteinExistence type="inferred from homology"/>
<comment type="similarity">
    <text evidence="3">Belongs to the FPG family.</text>
</comment>
<dbReference type="PROSITE" id="PS01242">
    <property type="entry name" value="ZF_FPG_1"/>
    <property type="match status" value="1"/>
</dbReference>
<comment type="catalytic activity">
    <reaction evidence="15">
        <text>2'-deoxyribonucleotide-(2'-deoxyribose 5'-phosphate)-2'-deoxyribonucleotide-DNA = a 3'-end 2'-deoxyribonucleotide-(2,3-dehydro-2,3-deoxyribose 5'-phosphate)-DNA + a 5'-end 5'-phospho-2'-deoxyribonucleoside-DNA + H(+)</text>
        <dbReference type="Rhea" id="RHEA:66592"/>
        <dbReference type="Rhea" id="RHEA-COMP:13180"/>
        <dbReference type="Rhea" id="RHEA-COMP:16897"/>
        <dbReference type="Rhea" id="RHEA-COMP:17067"/>
        <dbReference type="ChEBI" id="CHEBI:15378"/>
        <dbReference type="ChEBI" id="CHEBI:136412"/>
        <dbReference type="ChEBI" id="CHEBI:157695"/>
        <dbReference type="ChEBI" id="CHEBI:167181"/>
        <dbReference type="EC" id="4.2.99.18"/>
    </reaction>
</comment>
<dbReference type="NCBIfam" id="NF002211">
    <property type="entry name" value="PRK01103.1"/>
    <property type="match status" value="1"/>
</dbReference>
<dbReference type="SMART" id="SM00898">
    <property type="entry name" value="Fapy_DNA_glyco"/>
    <property type="match status" value="1"/>
</dbReference>
<dbReference type="InterPro" id="IPR015886">
    <property type="entry name" value="H2TH_FPG"/>
</dbReference>
<dbReference type="InterPro" id="IPR020629">
    <property type="entry name" value="FPG_Glyclase"/>
</dbReference>
<dbReference type="EMBL" id="CP114006">
    <property type="protein sequence ID" value="WAN63085.1"/>
    <property type="molecule type" value="Genomic_DNA"/>
</dbReference>
<dbReference type="InterPro" id="IPR015887">
    <property type="entry name" value="DNA_glyclase_Znf_dom_DNA_BS"/>
</dbReference>
<dbReference type="Pfam" id="PF06831">
    <property type="entry name" value="H2TH"/>
    <property type="match status" value="1"/>
</dbReference>
<evidence type="ECO:0000256" key="9">
    <source>
        <dbReference type="ARBA" id="ARBA00022833"/>
    </source>
</evidence>
<dbReference type="InterPro" id="IPR010979">
    <property type="entry name" value="Ribosomal_uS13-like_H2TH"/>
</dbReference>
<dbReference type="InterPro" id="IPR012319">
    <property type="entry name" value="FPG_cat"/>
</dbReference>
<evidence type="ECO:0000259" key="18">
    <source>
        <dbReference type="PROSITE" id="PS51068"/>
    </source>
</evidence>
<evidence type="ECO:0000256" key="10">
    <source>
        <dbReference type="ARBA" id="ARBA00023125"/>
    </source>
</evidence>
<keyword evidence="11" id="KW-0234">DNA repair</keyword>
<keyword evidence="14" id="KW-0326">Glycosidase</keyword>
<evidence type="ECO:0000313" key="20">
    <source>
        <dbReference type="Proteomes" id="UP001164727"/>
    </source>
</evidence>
<dbReference type="Proteomes" id="UP001164727">
    <property type="component" value="Chromosome"/>
</dbReference>
<dbReference type="NCBIfam" id="TIGR00577">
    <property type="entry name" value="fpg"/>
    <property type="match status" value="1"/>
</dbReference>
<dbReference type="SMART" id="SM01232">
    <property type="entry name" value="H2TH"/>
    <property type="match status" value="1"/>
</dbReference>
<gene>
    <name evidence="19" type="ORF">RS022_00740</name>
</gene>
<protein>
    <submittedName>
        <fullName evidence="19">Formamidopyrimidine-DNA glycosylase</fullName>
    </submittedName>
</protein>
<keyword evidence="10" id="KW-0238">DNA-binding</keyword>
<evidence type="ECO:0000256" key="12">
    <source>
        <dbReference type="ARBA" id="ARBA00023239"/>
    </source>
</evidence>
<evidence type="ECO:0000256" key="6">
    <source>
        <dbReference type="ARBA" id="ARBA00022763"/>
    </source>
</evidence>
<dbReference type="InterPro" id="IPR010663">
    <property type="entry name" value="Znf_FPG/IleRS"/>
</dbReference>
<keyword evidence="13" id="KW-0511">Multifunctional enzyme</keyword>
<comment type="cofactor">
    <cofactor evidence="2">
        <name>Zn(2+)</name>
        <dbReference type="ChEBI" id="CHEBI:29105"/>
    </cofactor>
</comment>
<dbReference type="Gene3D" id="1.10.8.50">
    <property type="match status" value="1"/>
</dbReference>
<evidence type="ECO:0000256" key="14">
    <source>
        <dbReference type="ARBA" id="ARBA00023295"/>
    </source>
</evidence>
<dbReference type="PROSITE" id="PS51068">
    <property type="entry name" value="FPG_CAT"/>
    <property type="match status" value="1"/>
</dbReference>
<evidence type="ECO:0000256" key="15">
    <source>
        <dbReference type="ARBA" id="ARBA00044632"/>
    </source>
</evidence>
<keyword evidence="9" id="KW-0862">Zinc</keyword>
<dbReference type="SUPFAM" id="SSF57716">
    <property type="entry name" value="Glucocorticoid receptor-like (DNA-binding domain)"/>
    <property type="match status" value="1"/>
</dbReference>
<feature type="domain" description="Formamidopyrimidine-DNA glycosylase catalytic" evidence="18">
    <location>
        <begin position="8"/>
        <end position="120"/>
    </location>
</feature>
<keyword evidence="6" id="KW-0227">DNA damage</keyword>
<dbReference type="InterPro" id="IPR035937">
    <property type="entry name" value="FPG_N"/>
</dbReference>
<evidence type="ECO:0000256" key="2">
    <source>
        <dbReference type="ARBA" id="ARBA00001947"/>
    </source>
</evidence>
<dbReference type="PANTHER" id="PTHR22993:SF9">
    <property type="entry name" value="FORMAMIDOPYRIMIDINE-DNA GLYCOSYLASE"/>
    <property type="match status" value="1"/>
</dbReference>
<keyword evidence="5" id="KW-0479">Metal-binding</keyword>
<comment type="subunit">
    <text evidence="4">Monomer.</text>
</comment>
<evidence type="ECO:0000256" key="5">
    <source>
        <dbReference type="ARBA" id="ARBA00022723"/>
    </source>
</evidence>
<dbReference type="Pfam" id="PF01149">
    <property type="entry name" value="Fapy_DNA_glyco"/>
    <property type="match status" value="1"/>
</dbReference>
<dbReference type="PANTHER" id="PTHR22993">
    <property type="entry name" value="FORMAMIDOPYRIMIDINE-DNA GLYCOSYLASE"/>
    <property type="match status" value="1"/>
</dbReference>
<accession>A0ABY7BRF3</accession>
<evidence type="ECO:0000256" key="8">
    <source>
        <dbReference type="ARBA" id="ARBA00022801"/>
    </source>
</evidence>
<comment type="catalytic activity">
    <reaction evidence="1">
        <text>Hydrolysis of DNA containing ring-opened 7-methylguanine residues, releasing 2,6-diamino-4-hydroxy-5-(N-methyl)formamidopyrimidine.</text>
        <dbReference type="EC" id="3.2.2.23"/>
    </reaction>
</comment>
<keyword evidence="12" id="KW-0456">Lyase</keyword>
<evidence type="ECO:0000259" key="17">
    <source>
        <dbReference type="PROSITE" id="PS51066"/>
    </source>
</evidence>
<keyword evidence="7 16" id="KW-0863">Zinc-finger</keyword>
<evidence type="ECO:0000256" key="11">
    <source>
        <dbReference type="ARBA" id="ARBA00023204"/>
    </source>
</evidence>
<dbReference type="RefSeq" id="WP_268849937.1">
    <property type="nucleotide sequence ID" value="NZ_CP114006.1"/>
</dbReference>
<feature type="domain" description="FPG-type" evidence="17">
    <location>
        <begin position="242"/>
        <end position="276"/>
    </location>
</feature>
<evidence type="ECO:0000256" key="16">
    <source>
        <dbReference type="PROSITE-ProRule" id="PRU00391"/>
    </source>
</evidence>
<reference evidence="19 20" key="1">
    <citation type="journal article" date="2023" name="Microbiol. Resour. Announc.">
        <title>Complete Genome of 'Candidatus Phytoplasma rubi' RS, a Phytopathogenic Bacterium Associated with Rubus Stunt Disease.</title>
        <authorList>
            <person name="Duckeck D."/>
            <person name="Zubert C."/>
            <person name="Bohm J.W."/>
            <person name="Carminati G."/>
            <person name="Schneider B."/>
            <person name="Kube M."/>
        </authorList>
    </citation>
    <scope>NUCLEOTIDE SEQUENCE [LARGE SCALE GENOMIC DNA]</scope>
    <source>
        <strain evidence="19 20">RS</strain>
    </source>
</reference>
<dbReference type="SUPFAM" id="SSF46946">
    <property type="entry name" value="S13-like H2TH domain"/>
    <property type="match status" value="1"/>
</dbReference>
<evidence type="ECO:0000256" key="3">
    <source>
        <dbReference type="ARBA" id="ARBA00009409"/>
    </source>
</evidence>
<evidence type="ECO:0000256" key="4">
    <source>
        <dbReference type="ARBA" id="ARBA00011245"/>
    </source>
</evidence>
<dbReference type="SUPFAM" id="SSF81624">
    <property type="entry name" value="N-terminal domain of MutM-like DNA repair proteins"/>
    <property type="match status" value="1"/>
</dbReference>
<dbReference type="Pfam" id="PF06827">
    <property type="entry name" value="zf-FPG_IleRS"/>
    <property type="match status" value="1"/>
</dbReference>
<name>A0ABY7BRF3_9MOLU</name>
<evidence type="ECO:0000256" key="7">
    <source>
        <dbReference type="ARBA" id="ARBA00022771"/>
    </source>
</evidence>
<dbReference type="InterPro" id="IPR000214">
    <property type="entry name" value="Znf_DNA_glyclase/AP_lyase"/>
</dbReference>
<keyword evidence="8" id="KW-0378">Hydrolase</keyword>
<evidence type="ECO:0000256" key="13">
    <source>
        <dbReference type="ARBA" id="ARBA00023268"/>
    </source>
</evidence>
<dbReference type="PROSITE" id="PS51066">
    <property type="entry name" value="ZF_FPG_2"/>
    <property type="match status" value="1"/>
</dbReference>
<dbReference type="Gene3D" id="3.20.190.10">
    <property type="entry name" value="MutM-like, N-terminal"/>
    <property type="match status" value="1"/>
</dbReference>
<keyword evidence="20" id="KW-1185">Reference proteome</keyword>